<dbReference type="EC" id="2.5.1.145" evidence="7"/>
<feature type="transmembrane region" description="Helical" evidence="7">
    <location>
        <begin position="218"/>
        <end position="237"/>
    </location>
</feature>
<dbReference type="EMBL" id="LSFY01000001">
    <property type="protein sequence ID" value="KXZ39541.1"/>
    <property type="molecule type" value="Genomic_DNA"/>
</dbReference>
<dbReference type="OrthoDB" id="871140at2"/>
<dbReference type="GO" id="GO:0005886">
    <property type="term" value="C:plasma membrane"/>
    <property type="evidence" value="ECO:0007669"/>
    <property type="project" value="UniProtKB-SubCell"/>
</dbReference>
<dbReference type="GO" id="GO:0008961">
    <property type="term" value="F:phosphatidylglycerol-prolipoprotein diacylglyceryl transferase activity"/>
    <property type="evidence" value="ECO:0007669"/>
    <property type="project" value="UniProtKB-UniRule"/>
</dbReference>
<organism evidence="8 10">
    <name type="scientific">Alkalithermobacter thermoalcaliphilus JW-YL-7 = DSM 7308</name>
    <dbReference type="NCBI Taxonomy" id="1121328"/>
    <lineage>
        <taxon>Bacteria</taxon>
        <taxon>Bacillati</taxon>
        <taxon>Bacillota</taxon>
        <taxon>Clostridia</taxon>
        <taxon>Peptostreptococcales</taxon>
        <taxon>Tepidibacteraceae</taxon>
        <taxon>Alkalithermobacter</taxon>
    </lineage>
</organism>
<name>A0A150FPJ0_CLOPD</name>
<evidence type="ECO:0000256" key="3">
    <source>
        <dbReference type="ARBA" id="ARBA00022679"/>
    </source>
</evidence>
<dbReference type="PATRIC" id="fig|1121328.3.peg.620"/>
<dbReference type="PANTHER" id="PTHR30589">
    <property type="entry name" value="PROLIPOPROTEIN DIACYLGLYCERYL TRANSFERASE"/>
    <property type="match status" value="1"/>
</dbReference>
<evidence type="ECO:0000313" key="8">
    <source>
        <dbReference type="EMBL" id="KXZ39541.1"/>
    </source>
</evidence>
<evidence type="ECO:0000256" key="2">
    <source>
        <dbReference type="ARBA" id="ARBA00022475"/>
    </source>
</evidence>
<evidence type="ECO:0000256" key="1">
    <source>
        <dbReference type="ARBA" id="ARBA00007150"/>
    </source>
</evidence>
<reference evidence="9 11" key="2">
    <citation type="submission" date="2016-11" db="EMBL/GenBank/DDBJ databases">
        <authorList>
            <person name="Varghese N."/>
            <person name="Submissions S."/>
        </authorList>
    </citation>
    <scope>NUCLEOTIDE SEQUENCE [LARGE SCALE GENOMIC DNA]</scope>
    <source>
        <strain evidence="9 11">DSM 7308</strain>
    </source>
</reference>
<comment type="pathway">
    <text evidence="7">Protein modification; lipoprotein biosynthesis (diacylglyceryl transfer).</text>
</comment>
<comment type="function">
    <text evidence="7">Catalyzes the transfer of the diacylglyceryl group from phosphatidylglycerol to the sulfhydryl group of the N-terminal cysteine of a prolipoprotein, the first step in the formation of mature lipoproteins.</text>
</comment>
<comment type="similarity">
    <text evidence="1 7">Belongs to the Lgt family.</text>
</comment>
<dbReference type="AlphaFoldDB" id="A0A150FPJ0"/>
<dbReference type="EMBL" id="FRBG01000008">
    <property type="protein sequence ID" value="SHK98819.1"/>
    <property type="molecule type" value="Genomic_DNA"/>
</dbReference>
<dbReference type="Proteomes" id="UP000092605">
    <property type="component" value="Unassembled WGS sequence"/>
</dbReference>
<keyword evidence="6 7" id="KW-0472">Membrane</keyword>
<comment type="subcellular location">
    <subcellularLocation>
        <location evidence="7">Cell membrane</location>
        <topology evidence="7">Multi-pass membrane protein</topology>
    </subcellularLocation>
</comment>
<evidence type="ECO:0000313" key="10">
    <source>
        <dbReference type="Proteomes" id="UP000092605"/>
    </source>
</evidence>
<evidence type="ECO:0000256" key="7">
    <source>
        <dbReference type="HAMAP-Rule" id="MF_01147"/>
    </source>
</evidence>
<accession>A0A150FPJ0</accession>
<dbReference type="UniPathway" id="UPA00664"/>
<keyword evidence="8" id="KW-0449">Lipoprotein</keyword>
<dbReference type="NCBIfam" id="TIGR00544">
    <property type="entry name" value="lgt"/>
    <property type="match status" value="1"/>
</dbReference>
<evidence type="ECO:0000313" key="11">
    <source>
        <dbReference type="Proteomes" id="UP000323392"/>
    </source>
</evidence>
<feature type="transmembrane region" description="Helical" evidence="7">
    <location>
        <begin position="188"/>
        <end position="206"/>
    </location>
</feature>
<dbReference type="RefSeq" id="WP_066068906.1">
    <property type="nucleotide sequence ID" value="NZ_FRBG01000008.1"/>
</dbReference>
<keyword evidence="11" id="KW-1185">Reference proteome</keyword>
<dbReference type="Pfam" id="PF01790">
    <property type="entry name" value="LGT"/>
    <property type="match status" value="1"/>
</dbReference>
<sequence>MDPIAFSIFGIDIRWYGILISMAMVIGIFIALNGAKRAKIDEDRLLDLYLIAIPSSIIGARVYYVLFNLEYYKGDLFKIINIRSGGLAIHGGIIGGLIAGYIYCKLKNIDFRKVIDISAPGIILGQAIGRWGNFFNQEAYGRPTDLPWAITIDGVKVHPTFFYEFVWNICVFIFLIKFRKNKKYEGQIFIYYAIGYSIGRFFIEGLRIDSLMIGPFKTAQLVSLLTITGCIFLDRYFQKHDVRREKNEF</sequence>
<proteinExistence type="inferred from homology"/>
<feature type="transmembrane region" description="Helical" evidence="7">
    <location>
        <begin position="87"/>
        <end position="104"/>
    </location>
</feature>
<dbReference type="HAMAP" id="MF_01147">
    <property type="entry name" value="Lgt"/>
    <property type="match status" value="1"/>
</dbReference>
<dbReference type="PANTHER" id="PTHR30589:SF0">
    <property type="entry name" value="PHOSPHATIDYLGLYCEROL--PROLIPOPROTEIN DIACYLGLYCERYL TRANSFERASE"/>
    <property type="match status" value="1"/>
</dbReference>
<evidence type="ECO:0000256" key="6">
    <source>
        <dbReference type="ARBA" id="ARBA00023136"/>
    </source>
</evidence>
<dbReference type="Proteomes" id="UP000323392">
    <property type="component" value="Unassembled WGS sequence"/>
</dbReference>
<comment type="catalytic activity">
    <reaction evidence="7">
        <text>L-cysteinyl-[prolipoprotein] + a 1,2-diacyl-sn-glycero-3-phospho-(1'-sn-glycerol) = an S-1,2-diacyl-sn-glyceryl-L-cysteinyl-[prolipoprotein] + sn-glycerol 1-phosphate + H(+)</text>
        <dbReference type="Rhea" id="RHEA:56712"/>
        <dbReference type="Rhea" id="RHEA-COMP:14679"/>
        <dbReference type="Rhea" id="RHEA-COMP:14680"/>
        <dbReference type="ChEBI" id="CHEBI:15378"/>
        <dbReference type="ChEBI" id="CHEBI:29950"/>
        <dbReference type="ChEBI" id="CHEBI:57685"/>
        <dbReference type="ChEBI" id="CHEBI:64716"/>
        <dbReference type="ChEBI" id="CHEBI:140658"/>
        <dbReference type="EC" id="2.5.1.145"/>
    </reaction>
</comment>
<evidence type="ECO:0000256" key="4">
    <source>
        <dbReference type="ARBA" id="ARBA00022692"/>
    </source>
</evidence>
<gene>
    <name evidence="7" type="primary">lgt</name>
    <name evidence="8" type="ORF">JWYL7_0616</name>
    <name evidence="9" type="ORF">SAMN05661008_01269</name>
</gene>
<dbReference type="PROSITE" id="PS01311">
    <property type="entry name" value="LGT"/>
    <property type="match status" value="1"/>
</dbReference>
<keyword evidence="4 7" id="KW-0812">Transmembrane</keyword>
<protein>
    <recommendedName>
        <fullName evidence="7">Phosphatidylglycerol--prolipoprotein diacylglyceryl transferase</fullName>
        <ecNumber evidence="7">2.5.1.145</ecNumber>
    </recommendedName>
</protein>
<dbReference type="STRING" id="1121328.JWYL7_0616"/>
<reference evidence="8 10" key="1">
    <citation type="submission" date="2016-02" db="EMBL/GenBank/DDBJ databases">
        <title>Draft genome sequence for Clostridium paradoxum JW-YL-7.</title>
        <authorList>
            <person name="Utturkar S.M."/>
            <person name="Lancaster A."/>
            <person name="Poole F.L."/>
            <person name="Adams M.W."/>
            <person name="Brown S.D."/>
        </authorList>
    </citation>
    <scope>NUCLEOTIDE SEQUENCE [LARGE SCALE GENOMIC DNA]</scope>
    <source>
        <strain evidence="8 10">JW-YL-7</strain>
    </source>
</reference>
<feature type="binding site" evidence="7">
    <location>
        <position position="130"/>
    </location>
    <ligand>
        <name>a 1,2-diacyl-sn-glycero-3-phospho-(1'-sn-glycerol)</name>
        <dbReference type="ChEBI" id="CHEBI:64716"/>
    </ligand>
</feature>
<feature type="transmembrane region" description="Helical" evidence="7">
    <location>
        <begin position="15"/>
        <end position="34"/>
    </location>
</feature>
<evidence type="ECO:0000313" key="9">
    <source>
        <dbReference type="EMBL" id="SHK98819.1"/>
    </source>
</evidence>
<keyword evidence="2 7" id="KW-1003">Cell membrane</keyword>
<comment type="caution">
    <text evidence="8">The sequence shown here is derived from an EMBL/GenBank/DDBJ whole genome shotgun (WGS) entry which is preliminary data.</text>
</comment>
<keyword evidence="3 7" id="KW-0808">Transferase</keyword>
<feature type="transmembrane region" description="Helical" evidence="7">
    <location>
        <begin position="46"/>
        <end position="67"/>
    </location>
</feature>
<keyword evidence="5 7" id="KW-1133">Transmembrane helix</keyword>
<dbReference type="InterPro" id="IPR001640">
    <property type="entry name" value="Lgt"/>
</dbReference>
<dbReference type="GO" id="GO:0042158">
    <property type="term" value="P:lipoprotein biosynthetic process"/>
    <property type="evidence" value="ECO:0007669"/>
    <property type="project" value="UniProtKB-UniRule"/>
</dbReference>
<evidence type="ECO:0000256" key="5">
    <source>
        <dbReference type="ARBA" id="ARBA00022989"/>
    </source>
</evidence>